<keyword evidence="6" id="KW-0067">ATP-binding</keyword>
<evidence type="ECO:0000256" key="4">
    <source>
        <dbReference type="ARBA" id="ARBA00022741"/>
    </source>
</evidence>
<dbReference type="AlphaFoldDB" id="A0A846X767"/>
<sequence length="501" mass="52191">MSFSPGEVFAGYTIVRRLGVGGMGEVYLAQHPRLPRHDAIKVLPPHLAADESFRQRFLREADLAATLNHPNIVGVLDRGEEDGRLWLSMPYINGIDAAARLAQSPGGLPYDTVVAIVRDTAAALDFAHQRSILHRDVKPANIMLDTSRALLSDFGIARAADDTSDLTATGTTIGSVAYAAPEQLRGDEVDSRADVYSLAATAYALLTGSRPFDRSSPAAVIAAALDGAVVPVTTRRPDIPPSVDRTIARGMAASPADRPQSAGEFAAELAQAPAEATVIRAVPPTSGAHDAPTMIAPTPLPSPRPEQHRRLRWRLPTAVAAALVVGAVVAGTAVMLSRSDSVGTSASPAIESSTVPSMSSSTVRAAPPTAPAIAPATTVAPASSAPPRGSGDLGLTRPVSRPPCDGRFILVLGSIEQSNPAVRTLVNDQLSTNPGAEYFYSGALNCGSIRSADDNGEAFYTPYVDYGTSSVAACNGLQHRGVYVRVLRNGTGTGEAANPCK</sequence>
<dbReference type="EMBL" id="JAAXOQ010000025">
    <property type="protein sequence ID" value="NKY20042.1"/>
    <property type="molecule type" value="Genomic_DNA"/>
</dbReference>
<feature type="domain" description="Protein kinase" evidence="10">
    <location>
        <begin position="12"/>
        <end position="270"/>
    </location>
</feature>
<dbReference type="FunFam" id="3.30.200.20:FF:000035">
    <property type="entry name" value="Serine/threonine protein kinase Stk1"/>
    <property type="match status" value="1"/>
</dbReference>
<dbReference type="PROSITE" id="PS00108">
    <property type="entry name" value="PROTEIN_KINASE_ST"/>
    <property type="match status" value="1"/>
</dbReference>
<evidence type="ECO:0000256" key="8">
    <source>
        <dbReference type="ARBA" id="ARBA00048679"/>
    </source>
</evidence>
<keyword evidence="5 11" id="KW-0418">Kinase</keyword>
<evidence type="ECO:0000256" key="6">
    <source>
        <dbReference type="ARBA" id="ARBA00022840"/>
    </source>
</evidence>
<comment type="catalytic activity">
    <reaction evidence="7">
        <text>L-threonyl-[protein] + ATP = O-phospho-L-threonyl-[protein] + ADP + H(+)</text>
        <dbReference type="Rhea" id="RHEA:46608"/>
        <dbReference type="Rhea" id="RHEA-COMP:11060"/>
        <dbReference type="Rhea" id="RHEA-COMP:11605"/>
        <dbReference type="ChEBI" id="CHEBI:15378"/>
        <dbReference type="ChEBI" id="CHEBI:30013"/>
        <dbReference type="ChEBI" id="CHEBI:30616"/>
        <dbReference type="ChEBI" id="CHEBI:61977"/>
        <dbReference type="ChEBI" id="CHEBI:456216"/>
        <dbReference type="EC" id="2.7.11.1"/>
    </reaction>
</comment>
<dbReference type="SUPFAM" id="SSF56112">
    <property type="entry name" value="Protein kinase-like (PK-like)"/>
    <property type="match status" value="1"/>
</dbReference>
<dbReference type="SMART" id="SM00220">
    <property type="entry name" value="S_TKc"/>
    <property type="match status" value="1"/>
</dbReference>
<dbReference type="Gene3D" id="1.10.510.10">
    <property type="entry name" value="Transferase(Phosphotransferase) domain 1"/>
    <property type="match status" value="1"/>
</dbReference>
<keyword evidence="3" id="KW-0808">Transferase</keyword>
<comment type="catalytic activity">
    <reaction evidence="8">
        <text>L-seryl-[protein] + ATP = O-phospho-L-seryl-[protein] + ADP + H(+)</text>
        <dbReference type="Rhea" id="RHEA:17989"/>
        <dbReference type="Rhea" id="RHEA-COMP:9863"/>
        <dbReference type="Rhea" id="RHEA-COMP:11604"/>
        <dbReference type="ChEBI" id="CHEBI:15378"/>
        <dbReference type="ChEBI" id="CHEBI:29999"/>
        <dbReference type="ChEBI" id="CHEBI:30616"/>
        <dbReference type="ChEBI" id="CHEBI:83421"/>
        <dbReference type="ChEBI" id="CHEBI:456216"/>
        <dbReference type="EC" id="2.7.11.1"/>
    </reaction>
</comment>
<dbReference type="Proteomes" id="UP000582646">
    <property type="component" value="Unassembled WGS sequence"/>
</dbReference>
<gene>
    <name evidence="11" type="ORF">HF999_16910</name>
</gene>
<reference evidence="11 12" key="1">
    <citation type="submission" date="2020-04" db="EMBL/GenBank/DDBJ databases">
        <title>MicrobeNet Type strains.</title>
        <authorList>
            <person name="Nicholson A.C."/>
        </authorList>
    </citation>
    <scope>NUCLEOTIDE SEQUENCE [LARGE SCALE GENOMIC DNA]</scope>
    <source>
        <strain evidence="11 12">DSM 44113</strain>
    </source>
</reference>
<keyword evidence="2 11" id="KW-0723">Serine/threonine-protein kinase</keyword>
<protein>
    <recommendedName>
        <fullName evidence="1">non-specific serine/threonine protein kinase</fullName>
        <ecNumber evidence="1">2.7.11.1</ecNumber>
    </recommendedName>
</protein>
<keyword evidence="12" id="KW-1185">Reference proteome</keyword>
<dbReference type="InterPro" id="IPR008271">
    <property type="entry name" value="Ser/Thr_kinase_AS"/>
</dbReference>
<evidence type="ECO:0000256" key="1">
    <source>
        <dbReference type="ARBA" id="ARBA00012513"/>
    </source>
</evidence>
<feature type="region of interest" description="Disordered" evidence="9">
    <location>
        <begin position="340"/>
        <end position="398"/>
    </location>
</feature>
<evidence type="ECO:0000259" key="10">
    <source>
        <dbReference type="PROSITE" id="PS50011"/>
    </source>
</evidence>
<dbReference type="Pfam" id="PF00069">
    <property type="entry name" value="Pkinase"/>
    <property type="match status" value="1"/>
</dbReference>
<dbReference type="InterPro" id="IPR000719">
    <property type="entry name" value="Prot_kinase_dom"/>
</dbReference>
<evidence type="ECO:0000313" key="12">
    <source>
        <dbReference type="Proteomes" id="UP000582646"/>
    </source>
</evidence>
<proteinExistence type="predicted"/>
<dbReference type="PROSITE" id="PS50011">
    <property type="entry name" value="PROTEIN_KINASE_DOM"/>
    <property type="match status" value="1"/>
</dbReference>
<dbReference type="Gene3D" id="3.30.200.20">
    <property type="entry name" value="Phosphorylase Kinase, domain 1"/>
    <property type="match status" value="1"/>
</dbReference>
<organism evidence="11 12">
    <name type="scientific">Tsukamurella spumae</name>
    <dbReference type="NCBI Taxonomy" id="44753"/>
    <lineage>
        <taxon>Bacteria</taxon>
        <taxon>Bacillati</taxon>
        <taxon>Actinomycetota</taxon>
        <taxon>Actinomycetes</taxon>
        <taxon>Mycobacteriales</taxon>
        <taxon>Tsukamurellaceae</taxon>
        <taxon>Tsukamurella</taxon>
    </lineage>
</organism>
<accession>A0A846X767</accession>
<evidence type="ECO:0000313" key="11">
    <source>
        <dbReference type="EMBL" id="NKY20042.1"/>
    </source>
</evidence>
<dbReference type="PANTHER" id="PTHR43289">
    <property type="entry name" value="MITOGEN-ACTIVATED PROTEIN KINASE KINASE KINASE 20-RELATED"/>
    <property type="match status" value="1"/>
</dbReference>
<evidence type="ECO:0000256" key="2">
    <source>
        <dbReference type="ARBA" id="ARBA00022527"/>
    </source>
</evidence>
<feature type="compositionally biased region" description="Polar residues" evidence="9">
    <location>
        <begin position="340"/>
        <end position="351"/>
    </location>
</feature>
<evidence type="ECO:0000256" key="3">
    <source>
        <dbReference type="ARBA" id="ARBA00022679"/>
    </source>
</evidence>
<evidence type="ECO:0000256" key="7">
    <source>
        <dbReference type="ARBA" id="ARBA00047899"/>
    </source>
</evidence>
<dbReference type="CDD" id="cd14014">
    <property type="entry name" value="STKc_PknB_like"/>
    <property type="match status" value="1"/>
</dbReference>
<comment type="caution">
    <text evidence="11">The sequence shown here is derived from an EMBL/GenBank/DDBJ whole genome shotgun (WGS) entry which is preliminary data.</text>
</comment>
<keyword evidence="4" id="KW-0547">Nucleotide-binding</keyword>
<dbReference type="InterPro" id="IPR011009">
    <property type="entry name" value="Kinase-like_dom_sf"/>
</dbReference>
<dbReference type="RefSeq" id="WP_168547012.1">
    <property type="nucleotide sequence ID" value="NZ_BAAAKS010000002.1"/>
</dbReference>
<feature type="compositionally biased region" description="Low complexity" evidence="9">
    <location>
        <begin position="352"/>
        <end position="388"/>
    </location>
</feature>
<dbReference type="EC" id="2.7.11.1" evidence="1"/>
<dbReference type="GO" id="GO:0004674">
    <property type="term" value="F:protein serine/threonine kinase activity"/>
    <property type="evidence" value="ECO:0007669"/>
    <property type="project" value="UniProtKB-KW"/>
</dbReference>
<dbReference type="GO" id="GO:0005524">
    <property type="term" value="F:ATP binding"/>
    <property type="evidence" value="ECO:0007669"/>
    <property type="project" value="UniProtKB-KW"/>
</dbReference>
<dbReference type="PANTHER" id="PTHR43289:SF6">
    <property type="entry name" value="SERINE_THREONINE-PROTEIN KINASE NEKL-3"/>
    <property type="match status" value="1"/>
</dbReference>
<name>A0A846X767_9ACTN</name>
<evidence type="ECO:0000256" key="5">
    <source>
        <dbReference type="ARBA" id="ARBA00022777"/>
    </source>
</evidence>
<evidence type="ECO:0000256" key="9">
    <source>
        <dbReference type="SAM" id="MobiDB-lite"/>
    </source>
</evidence>